<accession>A0AAF0PNR4</accession>
<gene>
    <name evidence="2" type="ORF">MTR67_001753</name>
</gene>
<evidence type="ECO:0000313" key="2">
    <source>
        <dbReference type="EMBL" id="WMV08368.1"/>
    </source>
</evidence>
<evidence type="ECO:0000313" key="3">
    <source>
        <dbReference type="Proteomes" id="UP001234989"/>
    </source>
</evidence>
<proteinExistence type="predicted"/>
<protein>
    <submittedName>
        <fullName evidence="2">Uncharacterized protein</fullName>
    </submittedName>
</protein>
<feature type="signal peptide" evidence="1">
    <location>
        <begin position="1"/>
        <end position="22"/>
    </location>
</feature>
<dbReference type="Proteomes" id="UP001234989">
    <property type="component" value="Chromosome 1"/>
</dbReference>
<feature type="chain" id="PRO_5042256217" evidence="1">
    <location>
        <begin position="23"/>
        <end position="107"/>
    </location>
</feature>
<organism evidence="2 3">
    <name type="scientific">Solanum verrucosum</name>
    <dbReference type="NCBI Taxonomy" id="315347"/>
    <lineage>
        <taxon>Eukaryota</taxon>
        <taxon>Viridiplantae</taxon>
        <taxon>Streptophyta</taxon>
        <taxon>Embryophyta</taxon>
        <taxon>Tracheophyta</taxon>
        <taxon>Spermatophyta</taxon>
        <taxon>Magnoliopsida</taxon>
        <taxon>eudicotyledons</taxon>
        <taxon>Gunneridae</taxon>
        <taxon>Pentapetalae</taxon>
        <taxon>asterids</taxon>
        <taxon>lamiids</taxon>
        <taxon>Solanales</taxon>
        <taxon>Solanaceae</taxon>
        <taxon>Solanoideae</taxon>
        <taxon>Solaneae</taxon>
        <taxon>Solanum</taxon>
    </lineage>
</organism>
<evidence type="ECO:0000256" key="1">
    <source>
        <dbReference type="SAM" id="SignalP"/>
    </source>
</evidence>
<name>A0AAF0PNR4_SOLVR</name>
<keyword evidence="3" id="KW-1185">Reference proteome</keyword>
<dbReference type="AlphaFoldDB" id="A0AAF0PNR4"/>
<dbReference type="EMBL" id="CP133612">
    <property type="protein sequence ID" value="WMV08368.1"/>
    <property type="molecule type" value="Genomic_DNA"/>
</dbReference>
<sequence>MHSTILPLVFFIAFQLLPSTSSRSESLGDIVLLRGTIRRHTNSSFSSPTSFPSELSTLEQKAISKPIGDSPLGLRSSGLHFFVLFSRVVPFCQVVSMLCLKLQIPET</sequence>
<reference evidence="2" key="1">
    <citation type="submission" date="2023-08" db="EMBL/GenBank/DDBJ databases">
        <title>A de novo genome assembly of Solanum verrucosum Schlechtendal, a Mexican diploid species geographically isolated from the other diploid A-genome species in potato relatives.</title>
        <authorList>
            <person name="Hosaka K."/>
        </authorList>
    </citation>
    <scope>NUCLEOTIDE SEQUENCE</scope>
    <source>
        <tissue evidence="2">Young leaves</tissue>
    </source>
</reference>
<keyword evidence="1" id="KW-0732">Signal</keyword>